<protein>
    <submittedName>
        <fullName evidence="1">Uncharacterized protein</fullName>
    </submittedName>
</protein>
<gene>
    <name evidence="1" type="ORF">Pint_19321</name>
</gene>
<name>A0ACC0Z0Z5_9ROSI</name>
<dbReference type="EMBL" id="CM047739">
    <property type="protein sequence ID" value="KAJ0043826.1"/>
    <property type="molecule type" value="Genomic_DNA"/>
</dbReference>
<proteinExistence type="predicted"/>
<comment type="caution">
    <text evidence="1">The sequence shown here is derived from an EMBL/GenBank/DDBJ whole genome shotgun (WGS) entry which is preliminary data.</text>
</comment>
<reference evidence="2" key="1">
    <citation type="journal article" date="2023" name="G3 (Bethesda)">
        <title>Genome assembly and association tests identify interacting loci associated with vigor, precocity, and sex in interspecific pistachio rootstocks.</title>
        <authorList>
            <person name="Palmer W."/>
            <person name="Jacygrad E."/>
            <person name="Sagayaradj S."/>
            <person name="Cavanaugh K."/>
            <person name="Han R."/>
            <person name="Bertier L."/>
            <person name="Beede B."/>
            <person name="Kafkas S."/>
            <person name="Golino D."/>
            <person name="Preece J."/>
            <person name="Michelmore R."/>
        </authorList>
    </citation>
    <scope>NUCLEOTIDE SEQUENCE [LARGE SCALE GENOMIC DNA]</scope>
</reference>
<organism evidence="1 2">
    <name type="scientific">Pistacia integerrima</name>
    <dbReference type="NCBI Taxonomy" id="434235"/>
    <lineage>
        <taxon>Eukaryota</taxon>
        <taxon>Viridiplantae</taxon>
        <taxon>Streptophyta</taxon>
        <taxon>Embryophyta</taxon>
        <taxon>Tracheophyta</taxon>
        <taxon>Spermatophyta</taxon>
        <taxon>Magnoliopsida</taxon>
        <taxon>eudicotyledons</taxon>
        <taxon>Gunneridae</taxon>
        <taxon>Pentapetalae</taxon>
        <taxon>rosids</taxon>
        <taxon>malvids</taxon>
        <taxon>Sapindales</taxon>
        <taxon>Anacardiaceae</taxon>
        <taxon>Pistacia</taxon>
    </lineage>
</organism>
<accession>A0ACC0Z0Z5</accession>
<dbReference type="Proteomes" id="UP001163603">
    <property type="component" value="Chromosome 4"/>
</dbReference>
<sequence>MNYCHIVRFISAYFERKERLNVYTTKQFCVSGQTRAPSLEKEIERAMLECQKGRIKTAIAIVNEAENATRSFFLVSRTDSLLKYGNKKEKGCRLKPRDDYFLYLLVEAIDFAKEKKTWNFWECCDKKFADSMSYTSHLVEKHDFNIKRDDDLKQYLPEIVDDDSVEMIMNGIWKPVDIAIATEIVQNNINVEPPLCNDRQRTELLVAIRDRFQVLLKHGFLTKSHIWWAISITLEEFRMNISVKQFRKHGLLALKVLGYSRAPQLEKILNFLMSLAGTFGMSETGKPSEINYIDNIGDEVYSVNQKVMFSEDLSCLLMEKQVLLRRKVLVRIMEKNKRVSETKSKGAVPEYRKFSYLSDLMKRNREYEYVSAYRREQKRDYEDILYHDAMIMRSVSVLNKYKQQLRNATPYDYQSITFLLLKSFMESRLEDLEKKQV</sequence>
<evidence type="ECO:0000313" key="2">
    <source>
        <dbReference type="Proteomes" id="UP001163603"/>
    </source>
</evidence>
<evidence type="ECO:0000313" key="1">
    <source>
        <dbReference type="EMBL" id="KAJ0043826.1"/>
    </source>
</evidence>
<keyword evidence="2" id="KW-1185">Reference proteome</keyword>